<accession>A0ABP9Z2P9</accession>
<dbReference type="InterPro" id="IPR036028">
    <property type="entry name" value="SH3-like_dom_sf"/>
</dbReference>
<dbReference type="Pfam" id="PF00018">
    <property type="entry name" value="SH3_1"/>
    <property type="match status" value="1"/>
</dbReference>
<dbReference type="PROSITE" id="PS50002">
    <property type="entry name" value="SH3"/>
    <property type="match status" value="1"/>
</dbReference>
<feature type="compositionally biased region" description="Basic and acidic residues" evidence="4">
    <location>
        <begin position="131"/>
        <end position="153"/>
    </location>
</feature>
<dbReference type="Gene3D" id="1.10.555.10">
    <property type="entry name" value="Rho GTPase activation protein"/>
    <property type="match status" value="1"/>
</dbReference>
<dbReference type="InterPro" id="IPR001202">
    <property type="entry name" value="WW_dom"/>
</dbReference>
<dbReference type="EMBL" id="BAABUK010000016">
    <property type="protein sequence ID" value="GAA5813392.1"/>
    <property type="molecule type" value="Genomic_DNA"/>
</dbReference>
<dbReference type="Pfam" id="PF00620">
    <property type="entry name" value="RhoGAP"/>
    <property type="match status" value="1"/>
</dbReference>
<dbReference type="InterPro" id="IPR050729">
    <property type="entry name" value="Rho-GAP"/>
</dbReference>
<dbReference type="PRINTS" id="PR01887">
    <property type="entry name" value="SPECTRNALPHA"/>
</dbReference>
<feature type="domain" description="WW" evidence="7">
    <location>
        <begin position="102"/>
        <end position="140"/>
    </location>
</feature>
<evidence type="ECO:0000256" key="2">
    <source>
        <dbReference type="ARBA" id="ARBA00022468"/>
    </source>
</evidence>
<dbReference type="Proteomes" id="UP001473302">
    <property type="component" value="Unassembled WGS sequence"/>
</dbReference>
<dbReference type="InterPro" id="IPR001849">
    <property type="entry name" value="PH_domain"/>
</dbReference>
<dbReference type="PROSITE" id="PS50238">
    <property type="entry name" value="RHOGAP"/>
    <property type="match status" value="1"/>
</dbReference>
<evidence type="ECO:0000256" key="3">
    <source>
        <dbReference type="PROSITE-ProRule" id="PRU00192"/>
    </source>
</evidence>
<dbReference type="Gene3D" id="2.20.70.10">
    <property type="match status" value="1"/>
</dbReference>
<feature type="domain" description="SH3" evidence="5">
    <location>
        <begin position="1"/>
        <end position="59"/>
    </location>
</feature>
<dbReference type="Gene3D" id="2.30.30.40">
    <property type="entry name" value="SH3 Domains"/>
    <property type="match status" value="1"/>
</dbReference>
<evidence type="ECO:0000259" key="8">
    <source>
        <dbReference type="PROSITE" id="PS50238"/>
    </source>
</evidence>
<dbReference type="PROSITE" id="PS50020">
    <property type="entry name" value="WW_DOMAIN_2"/>
    <property type="match status" value="1"/>
</dbReference>
<dbReference type="PRINTS" id="PR00452">
    <property type="entry name" value="SH3DOMAIN"/>
</dbReference>
<feature type="region of interest" description="Disordered" evidence="4">
    <location>
        <begin position="129"/>
        <end position="173"/>
    </location>
</feature>
<feature type="compositionally biased region" description="Acidic residues" evidence="4">
    <location>
        <begin position="154"/>
        <end position="169"/>
    </location>
</feature>
<dbReference type="SMART" id="SM00456">
    <property type="entry name" value="WW"/>
    <property type="match status" value="1"/>
</dbReference>
<evidence type="ECO:0000256" key="4">
    <source>
        <dbReference type="SAM" id="MobiDB-lite"/>
    </source>
</evidence>
<proteinExistence type="predicted"/>
<evidence type="ECO:0000313" key="9">
    <source>
        <dbReference type="EMBL" id="GAA5813392.1"/>
    </source>
</evidence>
<dbReference type="CDD" id="cd00201">
    <property type="entry name" value="WW"/>
    <property type="match status" value="1"/>
</dbReference>
<feature type="compositionally biased region" description="Polar residues" evidence="4">
    <location>
        <begin position="79"/>
        <end position="100"/>
    </location>
</feature>
<feature type="domain" description="Rho-GAP" evidence="8">
    <location>
        <begin position="379"/>
        <end position="561"/>
    </location>
</feature>
<feature type="domain" description="PH" evidence="6">
    <location>
        <begin position="194"/>
        <end position="297"/>
    </location>
</feature>
<evidence type="ECO:0000313" key="10">
    <source>
        <dbReference type="Proteomes" id="UP001473302"/>
    </source>
</evidence>
<organism evidence="9 10">
    <name type="scientific">Mucor flavus</name>
    <dbReference type="NCBI Taxonomy" id="439312"/>
    <lineage>
        <taxon>Eukaryota</taxon>
        <taxon>Fungi</taxon>
        <taxon>Fungi incertae sedis</taxon>
        <taxon>Mucoromycota</taxon>
        <taxon>Mucoromycotina</taxon>
        <taxon>Mucoromycetes</taxon>
        <taxon>Mucorales</taxon>
        <taxon>Mucorineae</taxon>
        <taxon>Mucoraceae</taxon>
        <taxon>Mucor</taxon>
    </lineage>
</organism>
<dbReference type="InterPro" id="IPR000198">
    <property type="entry name" value="RhoGAP_dom"/>
</dbReference>
<dbReference type="SMART" id="SM00326">
    <property type="entry name" value="SH3"/>
    <property type="match status" value="1"/>
</dbReference>
<dbReference type="SUPFAM" id="SSF48350">
    <property type="entry name" value="GTPase activation domain, GAP"/>
    <property type="match status" value="1"/>
</dbReference>
<evidence type="ECO:0000259" key="6">
    <source>
        <dbReference type="PROSITE" id="PS50003"/>
    </source>
</evidence>
<dbReference type="SUPFAM" id="SSF50729">
    <property type="entry name" value="PH domain-like"/>
    <property type="match status" value="1"/>
</dbReference>
<dbReference type="SMART" id="SM00233">
    <property type="entry name" value="PH"/>
    <property type="match status" value="1"/>
</dbReference>
<dbReference type="InterPro" id="IPR011993">
    <property type="entry name" value="PH-like_dom_sf"/>
</dbReference>
<feature type="region of interest" description="Disordered" evidence="4">
    <location>
        <begin position="60"/>
        <end position="101"/>
    </location>
</feature>
<name>A0ABP9Z2P9_9FUNG</name>
<gene>
    <name evidence="9" type="ORF">MFLAVUS_006870</name>
</gene>
<evidence type="ECO:0000256" key="1">
    <source>
        <dbReference type="ARBA" id="ARBA00022443"/>
    </source>
</evidence>
<sequence length="576" mass="66869">MTQYLIAVWDYTAEGEFELSFKQGDRIKLLERHNDDWWEGELNDEIGFFPANRIRLESTQAHQTDETEKEPPNVPDHQPSIQSDTKPTFESVFSSPNNLVESPLPQGWEHAYGNNTQNEAGTIYYFNETTGESRWDKPKEEEKDNEEKDNEEKDNGEEDNEEEEEEIQAEDTYIRGLNPNELKKLEFDQLKPDWIRHKGYVQMKMISEKEDGGKLSSWKVYYAVLSNGFLLLYKEGHVKSKKSSRSHIPVGSFDLDSCKIDPATKQDTRRKHVKLYIQTTSDKEFSSWLDAIMRELVARKEGSIQDKGLYLEILRLLKSLSFDESHMKITKDHSDDSKKSLGHWFSSKPGKANIQKIEPRYVYGQTQPSGENDIFGGFLRLEDNGDIPRIVSLCISEVEQRGLESVGIYRLSGPASAIQKYRAAFNNKEPISFKDEHDINAVTGLLKLYFRELRNPLMTHEYYEWFMEAARMSDYEERMYQIKSIIHSLPKANYMVLEYLMRHLNRVASCSAVNKMESSNLALIFSVGLLRSSQQDLSSIMQSDLQSKIIEAIIQQVDWFFEEDEQDLVQIDEDEK</sequence>
<evidence type="ECO:0008006" key="11">
    <source>
        <dbReference type="Google" id="ProtNLM"/>
    </source>
</evidence>
<dbReference type="Pfam" id="PF00169">
    <property type="entry name" value="PH"/>
    <property type="match status" value="1"/>
</dbReference>
<comment type="caution">
    <text evidence="9">The sequence shown here is derived from an EMBL/GenBank/DDBJ whole genome shotgun (WGS) entry which is preliminary data.</text>
</comment>
<dbReference type="PROSITE" id="PS50003">
    <property type="entry name" value="PH_DOMAIN"/>
    <property type="match status" value="1"/>
</dbReference>
<dbReference type="InterPro" id="IPR001452">
    <property type="entry name" value="SH3_domain"/>
</dbReference>
<dbReference type="PANTHER" id="PTHR23176:SF129">
    <property type="entry name" value="RHO GTPASE ACTIVATING PROTEIN AT 16F, ISOFORM E-RELATED"/>
    <property type="match status" value="1"/>
</dbReference>
<dbReference type="PANTHER" id="PTHR23176">
    <property type="entry name" value="RHO/RAC/CDC GTPASE-ACTIVATING PROTEIN"/>
    <property type="match status" value="1"/>
</dbReference>
<dbReference type="Gene3D" id="2.30.29.30">
    <property type="entry name" value="Pleckstrin-homology domain (PH domain)/Phosphotyrosine-binding domain (PTB)"/>
    <property type="match status" value="1"/>
</dbReference>
<keyword evidence="1 3" id="KW-0728">SH3 domain</keyword>
<dbReference type="InterPro" id="IPR036020">
    <property type="entry name" value="WW_dom_sf"/>
</dbReference>
<dbReference type="SUPFAM" id="SSF51045">
    <property type="entry name" value="WW domain"/>
    <property type="match status" value="1"/>
</dbReference>
<dbReference type="SMART" id="SM00324">
    <property type="entry name" value="RhoGAP"/>
    <property type="match status" value="1"/>
</dbReference>
<evidence type="ECO:0000259" key="7">
    <source>
        <dbReference type="PROSITE" id="PS50020"/>
    </source>
</evidence>
<keyword evidence="10" id="KW-1185">Reference proteome</keyword>
<dbReference type="CDD" id="cd00159">
    <property type="entry name" value="RhoGAP"/>
    <property type="match status" value="1"/>
</dbReference>
<dbReference type="CDD" id="cd00174">
    <property type="entry name" value="SH3"/>
    <property type="match status" value="1"/>
</dbReference>
<evidence type="ECO:0000259" key="5">
    <source>
        <dbReference type="PROSITE" id="PS50002"/>
    </source>
</evidence>
<keyword evidence="2" id="KW-0343">GTPase activation</keyword>
<dbReference type="SUPFAM" id="SSF50044">
    <property type="entry name" value="SH3-domain"/>
    <property type="match status" value="1"/>
</dbReference>
<reference evidence="9 10" key="1">
    <citation type="submission" date="2024-04" db="EMBL/GenBank/DDBJ databases">
        <title>genome sequences of Mucor flavus KT1a and Helicostylum pulchrum KT1b strains isolated from the surface of a dry-aged beef.</title>
        <authorList>
            <person name="Toyotome T."/>
            <person name="Hosono M."/>
            <person name="Torimaru M."/>
            <person name="Fukuda K."/>
            <person name="Mikami N."/>
        </authorList>
    </citation>
    <scope>NUCLEOTIDE SEQUENCE [LARGE SCALE GENOMIC DNA]</scope>
    <source>
        <strain evidence="9 10">KT1a</strain>
    </source>
</reference>
<dbReference type="Pfam" id="PF00397">
    <property type="entry name" value="WW"/>
    <property type="match status" value="1"/>
</dbReference>
<dbReference type="InterPro" id="IPR008936">
    <property type="entry name" value="Rho_GTPase_activation_prot"/>
</dbReference>
<protein>
    <recommendedName>
        <fullName evidence="11">RhoGAP-domain-containing protein</fullName>
    </recommendedName>
</protein>